<feature type="compositionally biased region" description="Low complexity" evidence="1">
    <location>
        <begin position="133"/>
        <end position="148"/>
    </location>
</feature>
<evidence type="ECO:0000313" key="3">
    <source>
        <dbReference type="Proteomes" id="UP000419144"/>
    </source>
</evidence>
<feature type="compositionally biased region" description="Polar residues" evidence="1">
    <location>
        <begin position="323"/>
        <end position="337"/>
    </location>
</feature>
<evidence type="ECO:0000256" key="1">
    <source>
        <dbReference type="SAM" id="MobiDB-lite"/>
    </source>
</evidence>
<sequence>MMNAHDCSPHPTKAAPRIHGSARVPSEAGLLSSRQKLPSLLGAHAPSSTAVAALALTSKQRFFNEATVRSIAALLRHTAAQMEAAALQQAMEDPVASEYIMASGSRADEHNATTTNVSVPVASLFVDDEDRCAPSSSSASASGADYASGTWSNSSGHDTATHGVYSPPLQPQRAPQTLAQGPSTSALSSGTSGSQPQHSRCSAPLLEPRRRPRASSIETTVEQAIRTACAAASSPSYTYSFSEKWFGPPADALGLHAAHNSAGGNLSPITTSPAGANATGFLPRWQPPTPPSKLTCTSNASSVTTTVHSQSPNAAVFLAGPSSERSPATSPRLNPSNHANWNKSLAVVTSQPPLFFDNLLLDPSTNRYLFEGHAFREEVRALQVPAEASLPGASHTDDAGSEDNVTKHPRGSPSASLLLVREYIPISAECGIVADEQQPLGASGGSADAVVVQCFSLLPPQITHIQPNPYQLLPETAIATCLLVALPGCVTLATPLHVFLHDMRNGLMVGRSSLDCLLSSSHETTKWARGHLGSAAQSSSTSVSPSASTDRVSFLRPDAFLGTASGNGVSNVSAYGSPTKGLLEDPARDEDAIRIAIVHERLAQIVTPDLLDKAMQAIYKTLLAYSIQREKRRRMRVAIEAVHVLQRFFRRCLGVMERAVRRMVRLWRQLEVDARLKLQQYKPLPTAMERLDAVANSILQEHMLTSVSYKRAFIEAQWALRRRSFAKWRQAEEWDSVFASQVWRKESGSGVVPTYSTLGKRPSSARLTTEEEMRLESEFKKRQSGQRNTTAPCTVPYLPLTAAETYAEREQAAIRRFLSWYIDPQELLYLSHQKLLETLKGSVFQMAEVRLELKRAASKVKEDSQTQLAASVSCNSVQQHT</sequence>
<gene>
    <name evidence="2" type="ORF">LtaPh_3310200</name>
</gene>
<keyword evidence="3" id="KW-1185">Reference proteome</keyword>
<organism evidence="2 3">
    <name type="scientific">Leishmania tarentolae</name>
    <name type="common">Sauroleishmania tarentolae</name>
    <dbReference type="NCBI Taxonomy" id="5689"/>
    <lineage>
        <taxon>Eukaryota</taxon>
        <taxon>Discoba</taxon>
        <taxon>Euglenozoa</taxon>
        <taxon>Kinetoplastea</taxon>
        <taxon>Metakinetoplastina</taxon>
        <taxon>Trypanosomatida</taxon>
        <taxon>Trypanosomatidae</taxon>
        <taxon>Leishmaniinae</taxon>
        <taxon>Leishmania</taxon>
        <taxon>lizard Leishmania</taxon>
    </lineage>
</organism>
<feature type="region of interest" description="Disordered" evidence="1">
    <location>
        <begin position="389"/>
        <end position="413"/>
    </location>
</feature>
<dbReference type="VEuPathDB" id="TriTrypDB:LtaPh_3310200"/>
<dbReference type="OrthoDB" id="264750at2759"/>
<feature type="region of interest" description="Disordered" evidence="1">
    <location>
        <begin position="272"/>
        <end position="298"/>
    </location>
</feature>
<name>A0A640KQC7_LEITA</name>
<proteinExistence type="predicted"/>
<feature type="region of interest" description="Disordered" evidence="1">
    <location>
        <begin position="130"/>
        <end position="216"/>
    </location>
</feature>
<reference evidence="2" key="1">
    <citation type="submission" date="2019-11" db="EMBL/GenBank/DDBJ databases">
        <title>Leishmania tarentolae CDS.</title>
        <authorList>
            <person name="Goto Y."/>
            <person name="Yamagishi J."/>
        </authorList>
    </citation>
    <scope>NUCLEOTIDE SEQUENCE [LARGE SCALE GENOMIC DNA]</scope>
    <source>
        <strain evidence="2">Parrot Tar II</strain>
    </source>
</reference>
<accession>A0A640KQC7</accession>
<dbReference type="Proteomes" id="UP000419144">
    <property type="component" value="Unassembled WGS sequence"/>
</dbReference>
<feature type="compositionally biased region" description="Low complexity" evidence="1">
    <location>
        <begin position="183"/>
        <end position="194"/>
    </location>
</feature>
<dbReference type="AlphaFoldDB" id="A0A640KQC7"/>
<dbReference type="EMBL" id="BLBS01000051">
    <property type="protein sequence ID" value="GET91836.1"/>
    <property type="molecule type" value="Genomic_DNA"/>
</dbReference>
<evidence type="ECO:0000313" key="2">
    <source>
        <dbReference type="EMBL" id="GET91836.1"/>
    </source>
</evidence>
<feature type="compositionally biased region" description="Polar residues" evidence="1">
    <location>
        <begin position="173"/>
        <end position="182"/>
    </location>
</feature>
<feature type="compositionally biased region" description="Polar residues" evidence="1">
    <location>
        <begin position="149"/>
        <end position="158"/>
    </location>
</feature>
<protein>
    <submittedName>
        <fullName evidence="2">Uncharacterized protein</fullName>
    </submittedName>
</protein>
<comment type="caution">
    <text evidence="2">The sequence shown here is derived from an EMBL/GenBank/DDBJ whole genome shotgun (WGS) entry which is preliminary data.</text>
</comment>
<feature type="region of interest" description="Disordered" evidence="1">
    <location>
        <begin position="317"/>
        <end position="337"/>
    </location>
</feature>
<feature type="region of interest" description="Disordered" evidence="1">
    <location>
        <begin position="1"/>
        <end position="23"/>
    </location>
</feature>